<comment type="caution">
    <text evidence="2">The sequence shown here is derived from an EMBL/GenBank/DDBJ whole genome shotgun (WGS) entry which is preliminary data.</text>
</comment>
<accession>A0ABN0TWA2</accession>
<feature type="domain" description="Transcription regulator PadR N-terminal" evidence="1">
    <location>
        <begin position="14"/>
        <end position="86"/>
    </location>
</feature>
<organism evidence="2 3">
    <name type="scientific">Saccharothrix mutabilis subsp. mutabilis</name>
    <dbReference type="NCBI Taxonomy" id="66855"/>
    <lineage>
        <taxon>Bacteria</taxon>
        <taxon>Bacillati</taxon>
        <taxon>Actinomycetota</taxon>
        <taxon>Actinomycetes</taxon>
        <taxon>Pseudonocardiales</taxon>
        <taxon>Pseudonocardiaceae</taxon>
        <taxon>Saccharothrix</taxon>
    </lineage>
</organism>
<dbReference type="Proteomes" id="UP001500416">
    <property type="component" value="Unassembled WGS sequence"/>
</dbReference>
<dbReference type="RefSeq" id="WP_343934705.1">
    <property type="nucleotide sequence ID" value="NZ_BAAABU010000006.1"/>
</dbReference>
<dbReference type="InterPro" id="IPR005149">
    <property type="entry name" value="Tscrpt_reg_PadR_N"/>
</dbReference>
<dbReference type="Gene3D" id="1.10.10.10">
    <property type="entry name" value="Winged helix-like DNA-binding domain superfamily/Winged helix DNA-binding domain"/>
    <property type="match status" value="1"/>
</dbReference>
<name>A0ABN0TWA2_9PSEU</name>
<dbReference type="InterPro" id="IPR036390">
    <property type="entry name" value="WH_DNA-bd_sf"/>
</dbReference>
<gene>
    <name evidence="2" type="ORF">GCM10010492_33070</name>
</gene>
<reference evidence="2 3" key="1">
    <citation type="journal article" date="2019" name="Int. J. Syst. Evol. Microbiol.">
        <title>The Global Catalogue of Microorganisms (GCM) 10K type strain sequencing project: providing services to taxonomists for standard genome sequencing and annotation.</title>
        <authorList>
            <consortium name="The Broad Institute Genomics Platform"/>
            <consortium name="The Broad Institute Genome Sequencing Center for Infectious Disease"/>
            <person name="Wu L."/>
            <person name="Ma J."/>
        </authorList>
    </citation>
    <scope>NUCLEOTIDE SEQUENCE [LARGE SCALE GENOMIC DNA]</scope>
    <source>
        <strain evidence="2 3">JCM 3380</strain>
    </source>
</reference>
<dbReference type="SUPFAM" id="SSF46785">
    <property type="entry name" value="Winged helix' DNA-binding domain"/>
    <property type="match status" value="1"/>
</dbReference>
<dbReference type="InterPro" id="IPR036388">
    <property type="entry name" value="WH-like_DNA-bd_sf"/>
</dbReference>
<evidence type="ECO:0000313" key="2">
    <source>
        <dbReference type="EMBL" id="GAA0231807.1"/>
    </source>
</evidence>
<dbReference type="Pfam" id="PF03551">
    <property type="entry name" value="PadR"/>
    <property type="match status" value="1"/>
</dbReference>
<sequence>MPLDASRNPLVLPILGLLLEQPAHAYDVTSRLRDRYGPDLGATRSTVTSLLKTLERNGLVTSEAPERVGNRPPRTVYEVTETGLDDFRAKVTEGLRNARTASTDFTLAIAYAGIVPLRQALSIVDERIAKLHADLAALDAHPDGVAEVHMLEAAYWRAIVTAERDWLTTLALRMRSGDLDWTGGTTP</sequence>
<dbReference type="PANTHER" id="PTHR43252">
    <property type="entry name" value="TRANSCRIPTIONAL REGULATOR YQJI"/>
    <property type="match status" value="1"/>
</dbReference>
<protein>
    <submittedName>
        <fullName evidence="2">PadR family transcriptional regulator</fullName>
    </submittedName>
</protein>
<keyword evidence="3" id="KW-1185">Reference proteome</keyword>
<dbReference type="EMBL" id="BAAABU010000006">
    <property type="protein sequence ID" value="GAA0231807.1"/>
    <property type="molecule type" value="Genomic_DNA"/>
</dbReference>
<dbReference type="PANTHER" id="PTHR43252:SF6">
    <property type="entry name" value="NEGATIVE TRANSCRIPTION REGULATOR PADR"/>
    <property type="match status" value="1"/>
</dbReference>
<proteinExistence type="predicted"/>
<evidence type="ECO:0000313" key="3">
    <source>
        <dbReference type="Proteomes" id="UP001500416"/>
    </source>
</evidence>
<evidence type="ECO:0000259" key="1">
    <source>
        <dbReference type="Pfam" id="PF03551"/>
    </source>
</evidence>